<evidence type="ECO:0000313" key="2">
    <source>
        <dbReference type="Proteomes" id="UP000256964"/>
    </source>
</evidence>
<dbReference type="Gene3D" id="3.80.10.10">
    <property type="entry name" value="Ribonuclease Inhibitor"/>
    <property type="match status" value="1"/>
</dbReference>
<gene>
    <name evidence="1" type="ORF">OH76DRAFT_1483603</name>
</gene>
<dbReference type="Proteomes" id="UP000256964">
    <property type="component" value="Unassembled WGS sequence"/>
</dbReference>
<dbReference type="EMBL" id="KZ857409">
    <property type="protein sequence ID" value="RDX48805.1"/>
    <property type="molecule type" value="Genomic_DNA"/>
</dbReference>
<organism evidence="1 2">
    <name type="scientific">Lentinus brumalis</name>
    <dbReference type="NCBI Taxonomy" id="2498619"/>
    <lineage>
        <taxon>Eukaryota</taxon>
        <taxon>Fungi</taxon>
        <taxon>Dikarya</taxon>
        <taxon>Basidiomycota</taxon>
        <taxon>Agaricomycotina</taxon>
        <taxon>Agaricomycetes</taxon>
        <taxon>Polyporales</taxon>
        <taxon>Polyporaceae</taxon>
        <taxon>Lentinus</taxon>
    </lineage>
</organism>
<evidence type="ECO:0000313" key="1">
    <source>
        <dbReference type="EMBL" id="RDX48805.1"/>
    </source>
</evidence>
<dbReference type="AlphaFoldDB" id="A0A371D8D2"/>
<dbReference type="InterPro" id="IPR032675">
    <property type="entry name" value="LRR_dom_sf"/>
</dbReference>
<reference evidence="1 2" key="1">
    <citation type="journal article" date="2018" name="Biotechnol. Biofuels">
        <title>Integrative visual omics of the white-rot fungus Polyporus brumalis exposes the biotechnological potential of its oxidative enzymes for delignifying raw plant biomass.</title>
        <authorList>
            <person name="Miyauchi S."/>
            <person name="Rancon A."/>
            <person name="Drula E."/>
            <person name="Hage H."/>
            <person name="Chaduli D."/>
            <person name="Favel A."/>
            <person name="Grisel S."/>
            <person name="Henrissat B."/>
            <person name="Herpoel-Gimbert I."/>
            <person name="Ruiz-Duenas F.J."/>
            <person name="Chevret D."/>
            <person name="Hainaut M."/>
            <person name="Lin J."/>
            <person name="Wang M."/>
            <person name="Pangilinan J."/>
            <person name="Lipzen A."/>
            <person name="Lesage-Meessen L."/>
            <person name="Navarro D."/>
            <person name="Riley R."/>
            <person name="Grigoriev I.V."/>
            <person name="Zhou S."/>
            <person name="Raouche S."/>
            <person name="Rosso M.N."/>
        </authorList>
    </citation>
    <scope>NUCLEOTIDE SEQUENCE [LARGE SCALE GENOMIC DNA]</scope>
    <source>
        <strain evidence="1 2">BRFM 1820</strain>
    </source>
</reference>
<name>A0A371D8D2_9APHY</name>
<evidence type="ECO:0008006" key="3">
    <source>
        <dbReference type="Google" id="ProtNLM"/>
    </source>
</evidence>
<keyword evidence="2" id="KW-1185">Reference proteome</keyword>
<protein>
    <recommendedName>
        <fullName evidence="3">F-box domain-containing protein</fullName>
    </recommendedName>
</protein>
<accession>A0A371D8D2</accession>
<dbReference type="SUPFAM" id="SSF52047">
    <property type="entry name" value="RNI-like"/>
    <property type="match status" value="1"/>
</dbReference>
<sequence length="510" mass="57908">MSEESYKPSKDKRDSEAAAISRASGARASGLDLDVFRLILQSCAAADLLRVGYVSRILREEAVQELLARPVHLARNIQIESFCHLMLSGDPSRFRYLHTLIINHATHITPDTAGLLRQVISGTKQLRRLHLCRCEALFTQMDTRFADAVSQLEHLSLLQVRVGKEVFDYIRPMVLRLRSTLKTLDVSYEEDDELGLKFTDEIAERQPQLHQLRICYSSLSPSSKSRWMPYPSLRVLTLSIGDQIVDLQCISQIFPNLRKLSFTPRHALEEVDFANPSDQIVAMRNTSIALQKDGGSWKSLEYLHGSVRDLYALGLTCPVRRVRLGQYDVKSHRAYIEIFARTRPRTVEMTAYCAPWVKSIVLPSPRLFVYGTKANVLDAASHLCLRVTVPVEEVITIEDLILTISSFVAASRLEYLRVEIAESFGIVDDSDYSYEPPTVHPKLRETMASIDIATLAYALANSGPFLRTIVLSPASRERTVWTVDHRDRWHIGLQRLDPYTAKQVVEREEQ</sequence>
<proteinExistence type="predicted"/>
<dbReference type="OrthoDB" id="2746427at2759"/>